<protein>
    <submittedName>
        <fullName evidence="1">Uncharacterized protein</fullName>
    </submittedName>
</protein>
<comment type="caution">
    <text evidence="1">The sequence shown here is derived from an EMBL/GenBank/DDBJ whole genome shotgun (WGS) entry which is preliminary data.</text>
</comment>
<dbReference type="AlphaFoldDB" id="A0A9W8HDN7"/>
<dbReference type="Proteomes" id="UP001140217">
    <property type="component" value="Unassembled WGS sequence"/>
</dbReference>
<dbReference type="EMBL" id="JANBUL010000056">
    <property type="protein sequence ID" value="KAJ2783035.1"/>
    <property type="molecule type" value="Genomic_DNA"/>
</dbReference>
<gene>
    <name evidence="1" type="ORF">H4R18_001936</name>
</gene>
<keyword evidence="2" id="KW-1185">Reference proteome</keyword>
<accession>A0A9W8HDN7</accession>
<evidence type="ECO:0000313" key="2">
    <source>
        <dbReference type="Proteomes" id="UP001140217"/>
    </source>
</evidence>
<evidence type="ECO:0000313" key="1">
    <source>
        <dbReference type="EMBL" id="KAJ2783035.1"/>
    </source>
</evidence>
<reference evidence="1" key="1">
    <citation type="submission" date="2022-07" db="EMBL/GenBank/DDBJ databases">
        <title>Phylogenomic reconstructions and comparative analyses of Kickxellomycotina fungi.</title>
        <authorList>
            <person name="Reynolds N.K."/>
            <person name="Stajich J.E."/>
            <person name="Barry K."/>
            <person name="Grigoriev I.V."/>
            <person name="Crous P."/>
            <person name="Smith M.E."/>
        </authorList>
    </citation>
    <scope>NUCLEOTIDE SEQUENCE</scope>
    <source>
        <strain evidence="1">NBRC 105414</strain>
    </source>
</reference>
<organism evidence="1 2">
    <name type="scientific">Coemansia javaensis</name>
    <dbReference type="NCBI Taxonomy" id="2761396"/>
    <lineage>
        <taxon>Eukaryota</taxon>
        <taxon>Fungi</taxon>
        <taxon>Fungi incertae sedis</taxon>
        <taxon>Zoopagomycota</taxon>
        <taxon>Kickxellomycotina</taxon>
        <taxon>Kickxellomycetes</taxon>
        <taxon>Kickxellales</taxon>
        <taxon>Kickxellaceae</taxon>
        <taxon>Coemansia</taxon>
    </lineage>
</organism>
<sequence>MYTQEDRDAAAAAREWVERVFETRIVSFNEWCHLHRVMTNNREWIEVCEPLLYGVGVINIALGGSVLAPVSNISDIMRAGYRRSARYLVVHASSGPLGADSGELYHDLGRHVRDFAAMPLRTAVVPRPPTFLLGSLGRTIEIALCAMPNLQGVLISRLPNGERNFVPGADHRYISYCATIGDLPRQGGASPRCIELSDDSDVSVGSQLTDISQMYDSATLSIAAGRDVRFELSEDELRQMRLERRLLAGALADLCRLPVPRELLRMMGERVQRPGQPCRHAMPGRATMHVRRHLHFSPSMPFVLASGAVREYDWCRIVMDEDLGSIKQE</sequence>
<dbReference type="OrthoDB" id="5749199at2759"/>
<name>A0A9W8HDN7_9FUNG</name>
<proteinExistence type="predicted"/>